<evidence type="ECO:0000256" key="6">
    <source>
        <dbReference type="ARBA" id="ARBA00022763"/>
    </source>
</evidence>
<comment type="catalytic activity">
    <reaction evidence="1">
        <text>a 4-O-methyl-thymidine in DNA + L-cysteinyl-[protein] = a thymidine in DNA + S-methyl-L-cysteinyl-[protein]</text>
        <dbReference type="Rhea" id="RHEA:53428"/>
        <dbReference type="Rhea" id="RHEA-COMP:10131"/>
        <dbReference type="Rhea" id="RHEA-COMP:10132"/>
        <dbReference type="Rhea" id="RHEA-COMP:13555"/>
        <dbReference type="Rhea" id="RHEA-COMP:13556"/>
        <dbReference type="ChEBI" id="CHEBI:29950"/>
        <dbReference type="ChEBI" id="CHEBI:82612"/>
        <dbReference type="ChEBI" id="CHEBI:137386"/>
        <dbReference type="ChEBI" id="CHEBI:137387"/>
        <dbReference type="EC" id="2.1.1.63"/>
    </reaction>
</comment>
<dbReference type="RefSeq" id="WP_133852966.1">
    <property type="nucleotide sequence ID" value="NZ_SNXZ01000006.1"/>
</dbReference>
<accession>A0A4R6S330</accession>
<dbReference type="EMBL" id="SNXZ01000006">
    <property type="protein sequence ID" value="TDP93991.1"/>
    <property type="molecule type" value="Genomic_DNA"/>
</dbReference>
<dbReference type="GO" id="GO:0006281">
    <property type="term" value="P:DNA repair"/>
    <property type="evidence" value="ECO:0007669"/>
    <property type="project" value="UniProtKB-KW"/>
</dbReference>
<feature type="domain" description="Methylated-DNA-[protein]-cysteine S-methyltransferase DNA binding" evidence="9">
    <location>
        <begin position="88"/>
        <end position="169"/>
    </location>
</feature>
<dbReference type="SUPFAM" id="SSF53155">
    <property type="entry name" value="Methylated DNA-protein cysteine methyltransferase domain"/>
    <property type="match status" value="1"/>
</dbReference>
<dbReference type="EC" id="2.1.1.63" evidence="3"/>
<evidence type="ECO:0000313" key="10">
    <source>
        <dbReference type="EMBL" id="TDP93991.1"/>
    </source>
</evidence>
<dbReference type="Gene3D" id="3.30.160.70">
    <property type="entry name" value="Methylated DNA-protein cysteine methyltransferase domain"/>
    <property type="match status" value="1"/>
</dbReference>
<evidence type="ECO:0000256" key="1">
    <source>
        <dbReference type="ARBA" id="ARBA00001286"/>
    </source>
</evidence>
<evidence type="ECO:0000256" key="2">
    <source>
        <dbReference type="ARBA" id="ARBA00008711"/>
    </source>
</evidence>
<proteinExistence type="inferred from homology"/>
<dbReference type="PANTHER" id="PTHR10815">
    <property type="entry name" value="METHYLATED-DNA--PROTEIN-CYSTEINE METHYLTRANSFERASE"/>
    <property type="match status" value="1"/>
</dbReference>
<dbReference type="InterPro" id="IPR014048">
    <property type="entry name" value="MethylDNA_cys_MeTrfase_DNA-bd"/>
</dbReference>
<name>A0A4R6S330_LABRH</name>
<evidence type="ECO:0000256" key="7">
    <source>
        <dbReference type="ARBA" id="ARBA00023204"/>
    </source>
</evidence>
<dbReference type="GO" id="GO:0003908">
    <property type="term" value="F:methylated-DNA-[protein]-cysteine S-methyltransferase activity"/>
    <property type="evidence" value="ECO:0007669"/>
    <property type="project" value="UniProtKB-EC"/>
</dbReference>
<dbReference type="Gene3D" id="1.10.10.10">
    <property type="entry name" value="Winged helix-like DNA-binding domain superfamily/Winged helix DNA-binding domain"/>
    <property type="match status" value="1"/>
</dbReference>
<dbReference type="AlphaFoldDB" id="A0A4R6S330"/>
<keyword evidence="4 10" id="KW-0489">Methyltransferase</keyword>
<evidence type="ECO:0000256" key="8">
    <source>
        <dbReference type="ARBA" id="ARBA00049348"/>
    </source>
</evidence>
<dbReference type="SUPFAM" id="SSF46767">
    <property type="entry name" value="Methylated DNA-protein cysteine methyltransferase, C-terminal domain"/>
    <property type="match status" value="1"/>
</dbReference>
<dbReference type="PANTHER" id="PTHR10815:SF5">
    <property type="entry name" value="METHYLATED-DNA--PROTEIN-CYSTEINE METHYLTRANSFERASE"/>
    <property type="match status" value="1"/>
</dbReference>
<comment type="similarity">
    <text evidence="2">Belongs to the MGMT family.</text>
</comment>
<evidence type="ECO:0000256" key="5">
    <source>
        <dbReference type="ARBA" id="ARBA00022679"/>
    </source>
</evidence>
<evidence type="ECO:0000256" key="3">
    <source>
        <dbReference type="ARBA" id="ARBA00011918"/>
    </source>
</evidence>
<dbReference type="PROSITE" id="PS00374">
    <property type="entry name" value="MGMT"/>
    <property type="match status" value="1"/>
</dbReference>
<dbReference type="OrthoDB" id="9802228at2"/>
<keyword evidence="11" id="KW-1185">Reference proteome</keyword>
<dbReference type="Pfam" id="PF01035">
    <property type="entry name" value="DNA_binding_1"/>
    <property type="match status" value="1"/>
</dbReference>
<evidence type="ECO:0000313" key="11">
    <source>
        <dbReference type="Proteomes" id="UP000295444"/>
    </source>
</evidence>
<dbReference type="InterPro" id="IPR001497">
    <property type="entry name" value="MethylDNA_cys_MeTrfase_AS"/>
</dbReference>
<dbReference type="Proteomes" id="UP000295444">
    <property type="component" value="Unassembled WGS sequence"/>
</dbReference>
<dbReference type="InterPro" id="IPR036388">
    <property type="entry name" value="WH-like_DNA-bd_sf"/>
</dbReference>
<dbReference type="InterPro" id="IPR036631">
    <property type="entry name" value="MGMT_N_sf"/>
</dbReference>
<sequence length="179" mass="19344">MTEVSFTLFDTPIGRCSIAWGANGVVGVGLPEPTDLRAEVRMRRRWPDVRRDKPPQPLADAITRIAALLGGEKSDLSDVEVDWSEVTEFDRSVYEVARTVPPGKTITYGEIAKQLGDPLAARAVGQAMGNNPYPLVVPCHRVLAAGGKLGGFSATGGVETKRRILVIEGALEPNLFDEF</sequence>
<keyword evidence="5 10" id="KW-0808">Transferase</keyword>
<dbReference type="NCBIfam" id="TIGR00589">
    <property type="entry name" value="ogt"/>
    <property type="match status" value="1"/>
</dbReference>
<gene>
    <name evidence="10" type="ORF">EV186_106385</name>
</gene>
<keyword evidence="6" id="KW-0227">DNA damage</keyword>
<dbReference type="GO" id="GO:0032259">
    <property type="term" value="P:methylation"/>
    <property type="evidence" value="ECO:0007669"/>
    <property type="project" value="UniProtKB-KW"/>
</dbReference>
<dbReference type="InterPro" id="IPR036217">
    <property type="entry name" value="MethylDNA_cys_MeTrfase_DNAb"/>
</dbReference>
<evidence type="ECO:0000259" key="9">
    <source>
        <dbReference type="Pfam" id="PF01035"/>
    </source>
</evidence>
<keyword evidence="7" id="KW-0234">DNA repair</keyword>
<evidence type="ECO:0000256" key="4">
    <source>
        <dbReference type="ARBA" id="ARBA00022603"/>
    </source>
</evidence>
<comment type="caution">
    <text evidence="10">The sequence shown here is derived from an EMBL/GenBank/DDBJ whole genome shotgun (WGS) entry which is preliminary data.</text>
</comment>
<dbReference type="CDD" id="cd06445">
    <property type="entry name" value="ATase"/>
    <property type="match status" value="1"/>
</dbReference>
<protein>
    <recommendedName>
        <fullName evidence="3">methylated-DNA--[protein]-cysteine S-methyltransferase</fullName>
        <ecNumber evidence="3">2.1.1.63</ecNumber>
    </recommendedName>
</protein>
<dbReference type="FunFam" id="1.10.10.10:FF:000214">
    <property type="entry name" value="Methylated-DNA--protein-cysteine methyltransferase"/>
    <property type="match status" value="1"/>
</dbReference>
<organism evidence="10 11">
    <name type="scientific">Labedaea rhizosphaerae</name>
    <dbReference type="NCBI Taxonomy" id="598644"/>
    <lineage>
        <taxon>Bacteria</taxon>
        <taxon>Bacillati</taxon>
        <taxon>Actinomycetota</taxon>
        <taxon>Actinomycetes</taxon>
        <taxon>Pseudonocardiales</taxon>
        <taxon>Pseudonocardiaceae</taxon>
        <taxon>Labedaea</taxon>
    </lineage>
</organism>
<comment type="catalytic activity">
    <reaction evidence="8">
        <text>a 6-O-methyl-2'-deoxyguanosine in DNA + L-cysteinyl-[protein] = S-methyl-L-cysteinyl-[protein] + a 2'-deoxyguanosine in DNA</text>
        <dbReference type="Rhea" id="RHEA:24000"/>
        <dbReference type="Rhea" id="RHEA-COMP:10131"/>
        <dbReference type="Rhea" id="RHEA-COMP:10132"/>
        <dbReference type="Rhea" id="RHEA-COMP:11367"/>
        <dbReference type="Rhea" id="RHEA-COMP:11368"/>
        <dbReference type="ChEBI" id="CHEBI:29950"/>
        <dbReference type="ChEBI" id="CHEBI:82612"/>
        <dbReference type="ChEBI" id="CHEBI:85445"/>
        <dbReference type="ChEBI" id="CHEBI:85448"/>
        <dbReference type="EC" id="2.1.1.63"/>
    </reaction>
</comment>
<reference evidence="10 11" key="1">
    <citation type="submission" date="2019-03" db="EMBL/GenBank/DDBJ databases">
        <title>Genomic Encyclopedia of Type Strains, Phase IV (KMG-IV): sequencing the most valuable type-strain genomes for metagenomic binning, comparative biology and taxonomic classification.</title>
        <authorList>
            <person name="Goeker M."/>
        </authorList>
    </citation>
    <scope>NUCLEOTIDE SEQUENCE [LARGE SCALE GENOMIC DNA]</scope>
    <source>
        <strain evidence="10 11">DSM 45361</strain>
    </source>
</reference>